<dbReference type="HOGENOM" id="CLU_539615_0_0_12"/>
<dbReference type="KEGG" id="tpx:Turpa_2175"/>
<organism evidence="1 2">
    <name type="scientific">Turneriella parva (strain ATCC BAA-1111 / DSM 21527 / NCTC 11395 / H)</name>
    <name type="common">Leptospira parva</name>
    <dbReference type="NCBI Taxonomy" id="869212"/>
    <lineage>
        <taxon>Bacteria</taxon>
        <taxon>Pseudomonadati</taxon>
        <taxon>Spirochaetota</taxon>
        <taxon>Spirochaetia</taxon>
        <taxon>Leptospirales</taxon>
        <taxon>Leptospiraceae</taxon>
        <taxon>Turneriella</taxon>
    </lineage>
</organism>
<keyword evidence="2" id="KW-1185">Reference proteome</keyword>
<reference evidence="1 2" key="1">
    <citation type="submission" date="2012-06" db="EMBL/GenBank/DDBJ databases">
        <title>The complete chromosome of genome of Turneriella parva DSM 21527.</title>
        <authorList>
            <consortium name="US DOE Joint Genome Institute (JGI-PGF)"/>
            <person name="Lucas S."/>
            <person name="Han J."/>
            <person name="Lapidus A."/>
            <person name="Bruce D."/>
            <person name="Goodwin L."/>
            <person name="Pitluck S."/>
            <person name="Peters L."/>
            <person name="Kyrpides N."/>
            <person name="Mavromatis K."/>
            <person name="Ivanova N."/>
            <person name="Mikhailova N."/>
            <person name="Chertkov O."/>
            <person name="Detter J.C."/>
            <person name="Tapia R."/>
            <person name="Han C."/>
            <person name="Land M."/>
            <person name="Hauser L."/>
            <person name="Markowitz V."/>
            <person name="Cheng J.-F."/>
            <person name="Hugenholtz P."/>
            <person name="Woyke T."/>
            <person name="Wu D."/>
            <person name="Gronow S."/>
            <person name="Wellnitz S."/>
            <person name="Brambilla E."/>
            <person name="Klenk H.-P."/>
            <person name="Eisen J.A."/>
        </authorList>
    </citation>
    <scope>NUCLEOTIDE SEQUENCE [LARGE SCALE GENOMIC DNA]</scope>
    <source>
        <strain evidence="2">ATCC BAA-1111 / DSM 21527 / NCTC 11395 / H</strain>
    </source>
</reference>
<sequence length="505" mass="59352">MATFSYQPEFNYDGVNAADSAEAAKHLLPFKGGFLKGLEAHLVNADNIQKFLSTAPPETRKDINKNIKEIDSALVAIMRLYSNVESELSARSLDTTANREYYNHFSDADIEEPKIEFAKLIRSYEIIREFNTAVIEHWWKLANLFEAMNVSNAEKHFMEQLLTYRVYPRIDLCNLTNLLLRRLGYLLKLDSEQTVGGKVSVKGHYTNQISYTYSAIFREDLAEIIEGFVPQSQRTETRARAAEPPKEIRDTAVKSPYLLDTRGTEHFNQTHAYVLEINQSRYDIEEAKVRRSIYVETHLGAEDDALRQDIIRKFISAARNKDRVGEYLVFLHSYFQFTRDTLLMQQTNLDENDQNFFLYHFGPVFFIKVCTHFMRVGRTGYVHRHLKRNQMVRELPFEYVKYVLKDWWDENVYTQVPRTERNSYVAYDRLLDSIRSEWQEHQLRLLLKIKKDPVLLRALNIHDVKTLGHLVESEISYIYHVKILRFLGQDFFYLPIQIAKSQDPR</sequence>
<dbReference type="RefSeq" id="WP_014803326.1">
    <property type="nucleotide sequence ID" value="NC_018020.1"/>
</dbReference>
<evidence type="ECO:0000313" key="2">
    <source>
        <dbReference type="Proteomes" id="UP000006048"/>
    </source>
</evidence>
<dbReference type="PATRIC" id="fig|869212.3.peg.2186"/>
<dbReference type="STRING" id="869212.Turpa_2175"/>
<proteinExistence type="predicted"/>
<dbReference type="Proteomes" id="UP000006048">
    <property type="component" value="Chromosome"/>
</dbReference>
<dbReference type="AlphaFoldDB" id="I4B6B3"/>
<dbReference type="EMBL" id="CP002959">
    <property type="protein sequence ID" value="AFM12820.1"/>
    <property type="molecule type" value="Genomic_DNA"/>
</dbReference>
<protein>
    <submittedName>
        <fullName evidence="1">Uncharacterized protein</fullName>
    </submittedName>
</protein>
<accession>I4B6B3</accession>
<evidence type="ECO:0000313" key="1">
    <source>
        <dbReference type="EMBL" id="AFM12820.1"/>
    </source>
</evidence>
<gene>
    <name evidence="1" type="ordered locus">Turpa_2175</name>
</gene>
<name>I4B6B3_TURPD</name>